<accession>A0ABN1LSW6</accession>
<evidence type="ECO:0000313" key="2">
    <source>
        <dbReference type="Proteomes" id="UP001500359"/>
    </source>
</evidence>
<name>A0ABN1LSW6_9ALTE</name>
<comment type="caution">
    <text evidence="1">The sequence shown here is derived from an EMBL/GenBank/DDBJ whole genome shotgun (WGS) entry which is preliminary data.</text>
</comment>
<gene>
    <name evidence="1" type="ORF">GCM10009114_34370</name>
</gene>
<keyword evidence="2" id="KW-1185">Reference proteome</keyword>
<protein>
    <submittedName>
        <fullName evidence="1">Uncharacterized protein</fullName>
    </submittedName>
</protein>
<evidence type="ECO:0000313" key="1">
    <source>
        <dbReference type="EMBL" id="GAA0859752.1"/>
    </source>
</evidence>
<organism evidence="1 2">
    <name type="scientific">Aliiglaciecola litoralis</name>
    <dbReference type="NCBI Taxonomy" id="582857"/>
    <lineage>
        <taxon>Bacteria</taxon>
        <taxon>Pseudomonadati</taxon>
        <taxon>Pseudomonadota</taxon>
        <taxon>Gammaproteobacteria</taxon>
        <taxon>Alteromonadales</taxon>
        <taxon>Alteromonadaceae</taxon>
        <taxon>Aliiglaciecola</taxon>
    </lineage>
</organism>
<reference evidence="1 2" key="1">
    <citation type="journal article" date="2019" name="Int. J. Syst. Evol. Microbiol.">
        <title>The Global Catalogue of Microorganisms (GCM) 10K type strain sequencing project: providing services to taxonomists for standard genome sequencing and annotation.</title>
        <authorList>
            <consortium name="The Broad Institute Genomics Platform"/>
            <consortium name="The Broad Institute Genome Sequencing Center for Infectious Disease"/>
            <person name="Wu L."/>
            <person name="Ma J."/>
        </authorList>
    </citation>
    <scope>NUCLEOTIDE SEQUENCE [LARGE SCALE GENOMIC DNA]</scope>
    <source>
        <strain evidence="1 2">JCM 15896</strain>
    </source>
</reference>
<proteinExistence type="predicted"/>
<dbReference type="Proteomes" id="UP001500359">
    <property type="component" value="Unassembled WGS sequence"/>
</dbReference>
<dbReference type="EMBL" id="BAAAFD010000014">
    <property type="protein sequence ID" value="GAA0859752.1"/>
    <property type="molecule type" value="Genomic_DNA"/>
</dbReference>
<sequence>MLSQDLQEELSLFGESADQIISERYLVLLNKYAELSNGLQASAQELTEKGFIKAVKQQGMCTHLVSKQMLMIQNRLLGYVLDYYDAANKAEQIRHADYSSGGDIRFDLLTTRAIKSKAQFKTIARALAKTDYKNLQSGVGLAEFDWGHEKLT</sequence>